<dbReference type="PANTHER" id="PTHR35525:SF3">
    <property type="entry name" value="BLL6575 PROTEIN"/>
    <property type="match status" value="1"/>
</dbReference>
<dbReference type="Proteomes" id="UP001595816">
    <property type="component" value="Unassembled WGS sequence"/>
</dbReference>
<evidence type="ECO:0000259" key="1">
    <source>
        <dbReference type="Pfam" id="PF11706"/>
    </source>
</evidence>
<reference evidence="3" key="1">
    <citation type="journal article" date="2019" name="Int. J. Syst. Evol. Microbiol.">
        <title>The Global Catalogue of Microorganisms (GCM) 10K type strain sequencing project: providing services to taxonomists for standard genome sequencing and annotation.</title>
        <authorList>
            <consortium name="The Broad Institute Genomics Platform"/>
            <consortium name="The Broad Institute Genome Sequencing Center for Infectious Disease"/>
            <person name="Wu L."/>
            <person name="Ma J."/>
        </authorList>
    </citation>
    <scope>NUCLEOTIDE SEQUENCE [LARGE SCALE GENOMIC DNA]</scope>
    <source>
        <strain evidence="3">CGMCC 4.7289</strain>
    </source>
</reference>
<feature type="domain" description="Zinc finger CGNR" evidence="1">
    <location>
        <begin position="144"/>
        <end position="182"/>
    </location>
</feature>
<dbReference type="Gene3D" id="1.10.3300.10">
    <property type="entry name" value="Jann2411-like domain"/>
    <property type="match status" value="1"/>
</dbReference>
<dbReference type="EMBL" id="JBHSAY010000034">
    <property type="protein sequence ID" value="MFC4136802.1"/>
    <property type="molecule type" value="Genomic_DNA"/>
</dbReference>
<sequence length="186" mass="19507">MVNTVALDLASTIRHDGDGGVLDTLTSVDGLEALLADVGLVDVAASDALLVRVVEVRAATRALFARAVEPGPPSRADANRLMPLDDAVALINRSAALAPVTPALSWPPSSTMHTVAGVSPDDAVLATLARATIDFLTSPDAAELRACTAPRCVRYFVKGHGRQEFCKPSCSNRARAARHYSRTHAA</sequence>
<gene>
    <name evidence="2" type="ORF">ACFOZ4_39880</name>
</gene>
<dbReference type="PANTHER" id="PTHR35525">
    <property type="entry name" value="BLL6575 PROTEIN"/>
    <property type="match status" value="1"/>
</dbReference>
<evidence type="ECO:0000313" key="2">
    <source>
        <dbReference type="EMBL" id="MFC4136802.1"/>
    </source>
</evidence>
<dbReference type="Pfam" id="PF07336">
    <property type="entry name" value="ABATE"/>
    <property type="match status" value="1"/>
</dbReference>
<dbReference type="InterPro" id="IPR023286">
    <property type="entry name" value="ABATE_dom_sf"/>
</dbReference>
<comment type="caution">
    <text evidence="2">The sequence shown here is derived from an EMBL/GenBank/DDBJ whole genome shotgun (WGS) entry which is preliminary data.</text>
</comment>
<protein>
    <submittedName>
        <fullName evidence="2">CGNR zinc finger domain-containing protein</fullName>
    </submittedName>
</protein>
<evidence type="ECO:0000313" key="3">
    <source>
        <dbReference type="Proteomes" id="UP001595816"/>
    </source>
</evidence>
<dbReference type="RefSeq" id="WP_253756087.1">
    <property type="nucleotide sequence ID" value="NZ_JAMZDZ010000001.1"/>
</dbReference>
<dbReference type="Pfam" id="PF11706">
    <property type="entry name" value="zf-CGNR"/>
    <property type="match status" value="1"/>
</dbReference>
<proteinExistence type="predicted"/>
<accession>A0ABV8M0B3</accession>
<organism evidence="2 3">
    <name type="scientific">Hamadaea flava</name>
    <dbReference type="NCBI Taxonomy" id="1742688"/>
    <lineage>
        <taxon>Bacteria</taxon>
        <taxon>Bacillati</taxon>
        <taxon>Actinomycetota</taxon>
        <taxon>Actinomycetes</taxon>
        <taxon>Micromonosporales</taxon>
        <taxon>Micromonosporaceae</taxon>
        <taxon>Hamadaea</taxon>
    </lineage>
</organism>
<dbReference type="InterPro" id="IPR021005">
    <property type="entry name" value="Znf_CGNR"/>
</dbReference>
<dbReference type="SUPFAM" id="SSF160904">
    <property type="entry name" value="Jann2411-like"/>
    <property type="match status" value="1"/>
</dbReference>
<name>A0ABV8M0B3_9ACTN</name>
<keyword evidence="3" id="KW-1185">Reference proteome</keyword>
<dbReference type="InterPro" id="IPR010852">
    <property type="entry name" value="ABATE"/>
</dbReference>